<reference evidence="2" key="2">
    <citation type="submission" date="2018-04" db="EMBL/GenBank/DDBJ databases">
        <title>OnivRS2 (Oryza nivara Reference Sequence Version 2).</title>
        <authorList>
            <person name="Zhang J."/>
            <person name="Kudrna D."/>
            <person name="Lee S."/>
            <person name="Talag J."/>
            <person name="Rajasekar S."/>
            <person name="Welchert J."/>
            <person name="Hsing Y.-I."/>
            <person name="Wing R.A."/>
        </authorList>
    </citation>
    <scope>NUCLEOTIDE SEQUENCE [LARGE SCALE GENOMIC DNA]</scope>
    <source>
        <strain evidence="2">SL10</strain>
    </source>
</reference>
<feature type="compositionally biased region" description="Low complexity" evidence="1">
    <location>
        <begin position="155"/>
        <end position="165"/>
    </location>
</feature>
<dbReference type="HOGENOM" id="CLU_123058_0_0_1"/>
<evidence type="ECO:0008006" key="4">
    <source>
        <dbReference type="Google" id="ProtNLM"/>
    </source>
</evidence>
<sequence>MAGHGRERELEELGLCGEEEGASSSFYRRREAVDGGGCKGEGRADYGDSGAEKEEYGADLVHQLDGLGRRAHASAAARLGGGGDGLRHGDGLPWLARQRRRRQKDHGRRCNAASGGVRMTHSGGAHREEKGERLGWPARLGRQPKKEKGMGQKKGGSSKVLLGMATGRGGGGLGWNDPAPTPKLYTRPHP</sequence>
<keyword evidence="3" id="KW-1185">Reference proteome</keyword>
<dbReference type="AlphaFoldDB" id="A0A0E0H0W5"/>
<organism evidence="2">
    <name type="scientific">Oryza nivara</name>
    <name type="common">Indian wild rice</name>
    <name type="synonym">Oryza sativa f. spontanea</name>
    <dbReference type="NCBI Taxonomy" id="4536"/>
    <lineage>
        <taxon>Eukaryota</taxon>
        <taxon>Viridiplantae</taxon>
        <taxon>Streptophyta</taxon>
        <taxon>Embryophyta</taxon>
        <taxon>Tracheophyta</taxon>
        <taxon>Spermatophyta</taxon>
        <taxon>Magnoliopsida</taxon>
        <taxon>Liliopsida</taxon>
        <taxon>Poales</taxon>
        <taxon>Poaceae</taxon>
        <taxon>BOP clade</taxon>
        <taxon>Oryzoideae</taxon>
        <taxon>Oryzeae</taxon>
        <taxon>Oryzinae</taxon>
        <taxon>Oryza</taxon>
    </lineage>
</organism>
<feature type="compositionally biased region" description="Basic and acidic residues" evidence="1">
    <location>
        <begin position="40"/>
        <end position="51"/>
    </location>
</feature>
<dbReference type="OMA" id="GMGQKKG"/>
<feature type="compositionally biased region" description="Basic residues" evidence="1">
    <location>
        <begin position="98"/>
        <end position="109"/>
    </location>
</feature>
<protein>
    <recommendedName>
        <fullName evidence="4">DUF834 domain-containing protein</fullName>
    </recommendedName>
</protein>
<feature type="region of interest" description="Disordered" evidence="1">
    <location>
        <begin position="98"/>
        <end position="190"/>
    </location>
</feature>
<evidence type="ECO:0000256" key="1">
    <source>
        <dbReference type="SAM" id="MobiDB-lite"/>
    </source>
</evidence>
<evidence type="ECO:0000313" key="3">
    <source>
        <dbReference type="Proteomes" id="UP000006591"/>
    </source>
</evidence>
<name>A0A0E0H0W5_ORYNI</name>
<dbReference type="Gramene" id="ONIVA04G10920.1">
    <property type="protein sequence ID" value="ONIVA04G10920.1"/>
    <property type="gene ID" value="ONIVA04G10920"/>
</dbReference>
<accession>A0A0E0H0W5</accession>
<dbReference type="Proteomes" id="UP000006591">
    <property type="component" value="Chromosome 4"/>
</dbReference>
<reference evidence="2" key="1">
    <citation type="submission" date="2015-04" db="UniProtKB">
        <authorList>
            <consortium name="EnsemblPlants"/>
        </authorList>
    </citation>
    <scope>IDENTIFICATION</scope>
    <source>
        <strain evidence="2">SL10</strain>
    </source>
</reference>
<feature type="region of interest" description="Disordered" evidence="1">
    <location>
        <begin position="32"/>
        <end position="51"/>
    </location>
</feature>
<proteinExistence type="predicted"/>
<dbReference type="EnsemblPlants" id="ONIVA04G10920.1">
    <property type="protein sequence ID" value="ONIVA04G10920.1"/>
    <property type="gene ID" value="ONIVA04G10920"/>
</dbReference>
<evidence type="ECO:0000313" key="2">
    <source>
        <dbReference type="EnsemblPlants" id="ONIVA04G10920.1"/>
    </source>
</evidence>